<keyword evidence="4 6" id="KW-1133">Transmembrane helix</keyword>
<evidence type="ECO:0000256" key="4">
    <source>
        <dbReference type="ARBA" id="ARBA00022989"/>
    </source>
</evidence>
<keyword evidence="3 6" id="KW-0812">Transmembrane</keyword>
<gene>
    <name evidence="8" type="primary">sauU_5</name>
    <name evidence="8" type="ORF">GALL_389990</name>
</gene>
<comment type="subcellular location">
    <subcellularLocation>
        <location evidence="1">Cell membrane</location>
        <topology evidence="1">Multi-pass membrane protein</topology>
    </subcellularLocation>
</comment>
<dbReference type="PANTHER" id="PTHR43124:SF3">
    <property type="entry name" value="CHLORAMPHENICOL EFFLUX PUMP RV0191"/>
    <property type="match status" value="1"/>
</dbReference>
<dbReference type="CDD" id="cd06174">
    <property type="entry name" value="MFS"/>
    <property type="match status" value="1"/>
</dbReference>
<evidence type="ECO:0000256" key="5">
    <source>
        <dbReference type="ARBA" id="ARBA00023136"/>
    </source>
</evidence>
<accession>A0A1J5QH16</accession>
<feature type="transmembrane region" description="Helical" evidence="6">
    <location>
        <begin position="115"/>
        <end position="133"/>
    </location>
</feature>
<feature type="transmembrane region" description="Helical" evidence="6">
    <location>
        <begin position="154"/>
        <end position="173"/>
    </location>
</feature>
<feature type="transmembrane region" description="Helical" evidence="6">
    <location>
        <begin position="231"/>
        <end position="252"/>
    </location>
</feature>
<organism evidence="8">
    <name type="scientific">mine drainage metagenome</name>
    <dbReference type="NCBI Taxonomy" id="410659"/>
    <lineage>
        <taxon>unclassified sequences</taxon>
        <taxon>metagenomes</taxon>
        <taxon>ecological metagenomes</taxon>
    </lineage>
</organism>
<dbReference type="EMBL" id="MLJW01001245">
    <property type="protein sequence ID" value="OIQ79263.1"/>
    <property type="molecule type" value="Genomic_DNA"/>
</dbReference>
<evidence type="ECO:0000256" key="6">
    <source>
        <dbReference type="SAM" id="Phobius"/>
    </source>
</evidence>
<sequence length="425" mass="45809">MTSSGDSLPTLQTRRWGRFGPILFWGLGAFAYIIAVTNRTSFGVAGIEATHRFNIGPTVLSLFTVLQLLVYAFAQIPVGLAIDHFGPRFMLAGGAILMASGQLLLATSHSAPPAILGRAVVGLGDAMSFISVLRLTTSWFPVNKVPQMTQLTGLLGWFGQILSAIPFAALLHLRGWSTAFNTLAIVSFASAAVTLLFLRESPNASAHRSWPTKKSISENVSAVWRNPAMRLGFWSHWTTPFSTNLFTLIWGVPFLVKAEGYSKYAASSFLTIVVVAGAVAGLILAYLTSRHPTHLTQMTYSIAAAQALTWAIALLWPGRVPGVLIVILLVTLSVGGPGSLIGFAHARRWIPVERIGTADGFINGAGFLAGLIGMLGVGVMLQWQGSYSLTAFKIAFAVQFPIWAIGVMQVARYNRKVGEFKWQDS</sequence>
<evidence type="ECO:0000256" key="2">
    <source>
        <dbReference type="ARBA" id="ARBA00022475"/>
    </source>
</evidence>
<evidence type="ECO:0000259" key="7">
    <source>
        <dbReference type="PROSITE" id="PS50850"/>
    </source>
</evidence>
<dbReference type="InterPro" id="IPR011701">
    <property type="entry name" value="MFS"/>
</dbReference>
<keyword evidence="2" id="KW-1003">Cell membrane</keyword>
<dbReference type="GO" id="GO:0005886">
    <property type="term" value="C:plasma membrane"/>
    <property type="evidence" value="ECO:0007669"/>
    <property type="project" value="UniProtKB-SubCell"/>
</dbReference>
<feature type="transmembrane region" description="Helical" evidence="6">
    <location>
        <begin position="264"/>
        <end position="287"/>
    </location>
</feature>
<dbReference type="Gene3D" id="1.20.1250.20">
    <property type="entry name" value="MFS general substrate transporter like domains"/>
    <property type="match status" value="2"/>
</dbReference>
<feature type="transmembrane region" description="Helical" evidence="6">
    <location>
        <begin position="22"/>
        <end position="47"/>
    </location>
</feature>
<dbReference type="SUPFAM" id="SSF103473">
    <property type="entry name" value="MFS general substrate transporter"/>
    <property type="match status" value="1"/>
</dbReference>
<evidence type="ECO:0000256" key="1">
    <source>
        <dbReference type="ARBA" id="ARBA00004651"/>
    </source>
</evidence>
<reference evidence="8" key="1">
    <citation type="submission" date="2016-10" db="EMBL/GenBank/DDBJ databases">
        <title>Sequence of Gallionella enrichment culture.</title>
        <authorList>
            <person name="Poehlein A."/>
            <person name="Muehling M."/>
            <person name="Daniel R."/>
        </authorList>
    </citation>
    <scope>NUCLEOTIDE SEQUENCE</scope>
</reference>
<dbReference type="InterPro" id="IPR020846">
    <property type="entry name" value="MFS_dom"/>
</dbReference>
<keyword evidence="5 6" id="KW-0472">Membrane</keyword>
<dbReference type="PROSITE" id="PS50850">
    <property type="entry name" value="MFS"/>
    <property type="match status" value="1"/>
</dbReference>
<feature type="domain" description="Major facilitator superfamily (MFS) profile" evidence="7">
    <location>
        <begin position="21"/>
        <end position="418"/>
    </location>
</feature>
<evidence type="ECO:0000313" key="8">
    <source>
        <dbReference type="EMBL" id="OIQ79263.1"/>
    </source>
</evidence>
<feature type="transmembrane region" description="Helical" evidence="6">
    <location>
        <begin position="59"/>
        <end position="82"/>
    </location>
</feature>
<feature type="transmembrane region" description="Helical" evidence="6">
    <location>
        <begin position="365"/>
        <end position="383"/>
    </location>
</feature>
<feature type="transmembrane region" description="Helical" evidence="6">
    <location>
        <begin position="179"/>
        <end position="198"/>
    </location>
</feature>
<evidence type="ECO:0000256" key="3">
    <source>
        <dbReference type="ARBA" id="ARBA00022692"/>
    </source>
</evidence>
<feature type="transmembrane region" description="Helical" evidence="6">
    <location>
        <begin position="299"/>
        <end position="316"/>
    </location>
</feature>
<dbReference type="InterPro" id="IPR050189">
    <property type="entry name" value="MFS_Efflux_Transporters"/>
</dbReference>
<feature type="transmembrane region" description="Helical" evidence="6">
    <location>
        <begin position="322"/>
        <end position="344"/>
    </location>
</feature>
<dbReference type="PANTHER" id="PTHR43124">
    <property type="entry name" value="PURINE EFFLUX PUMP PBUE"/>
    <property type="match status" value="1"/>
</dbReference>
<dbReference type="AlphaFoldDB" id="A0A1J5QH16"/>
<dbReference type="GO" id="GO:0022857">
    <property type="term" value="F:transmembrane transporter activity"/>
    <property type="evidence" value="ECO:0007669"/>
    <property type="project" value="InterPro"/>
</dbReference>
<comment type="caution">
    <text evidence="8">The sequence shown here is derived from an EMBL/GenBank/DDBJ whole genome shotgun (WGS) entry which is preliminary data.</text>
</comment>
<protein>
    <submittedName>
        <fullName evidence="8">Putative sulfoacetate transporter SauU</fullName>
    </submittedName>
</protein>
<name>A0A1J5QH16_9ZZZZ</name>
<dbReference type="InterPro" id="IPR036259">
    <property type="entry name" value="MFS_trans_sf"/>
</dbReference>
<feature type="transmembrane region" description="Helical" evidence="6">
    <location>
        <begin position="389"/>
        <end position="411"/>
    </location>
</feature>
<proteinExistence type="predicted"/>
<dbReference type="Pfam" id="PF07690">
    <property type="entry name" value="MFS_1"/>
    <property type="match status" value="1"/>
</dbReference>